<dbReference type="Proteomes" id="UP000068026">
    <property type="component" value="Chromosome"/>
</dbReference>
<dbReference type="AlphaFoldDB" id="A0A110A6N8"/>
<dbReference type="EMBL" id="FQUA01000001">
    <property type="protein sequence ID" value="SHE27605.1"/>
    <property type="molecule type" value="Genomic_DNA"/>
</dbReference>
<evidence type="ECO:0000313" key="2">
    <source>
        <dbReference type="EMBL" id="SHE27605.1"/>
    </source>
</evidence>
<reference evidence="1 3" key="1">
    <citation type="journal article" date="2016" name="Genome Announc.">
        <title>Complete Genome Sequence of the Amino Acid-Fermenting Clostridium propionicum X2 (DSM 1682).</title>
        <authorList>
            <person name="Poehlein A."/>
            <person name="Schlien K."/>
            <person name="Chowdhury N.P."/>
            <person name="Gottschalk G."/>
            <person name="Buckel W."/>
            <person name="Daniel R."/>
        </authorList>
    </citation>
    <scope>NUCLEOTIDE SEQUENCE [LARGE SCALE GENOMIC DNA]</scope>
    <source>
        <strain evidence="1 3">X2</strain>
    </source>
</reference>
<dbReference type="KEGG" id="cpro:CPRO_02590"/>
<dbReference type="Proteomes" id="UP000184204">
    <property type="component" value="Unassembled WGS sequence"/>
</dbReference>
<evidence type="ECO:0000313" key="3">
    <source>
        <dbReference type="Proteomes" id="UP000068026"/>
    </source>
</evidence>
<sequence>MLNIGEGARNMDFFDKLGEAARSLTEKAGDSLEINRLNGEIAIEKGNIQCYQRELGEYYWAKFAVGEKLDEEAMLICDKVVTSQDRIRQFMLDIDKVKSEREIIQDDRAKAKVVQDEKAEQSIEETTQGKTETVSNENLEKTTEWPQFCPNCGGGVKAGQRFCMFCGAEIKG</sequence>
<evidence type="ECO:0008006" key="5">
    <source>
        <dbReference type="Google" id="ProtNLM"/>
    </source>
</evidence>
<gene>
    <name evidence="1" type="ORF">CPRO_02590</name>
    <name evidence="2" type="ORF">SAMN02745151_00093</name>
</gene>
<accession>A0A110A6N8</accession>
<protein>
    <recommendedName>
        <fullName evidence="5">Zinc-ribbon domain-containing protein</fullName>
    </recommendedName>
</protein>
<name>A0A110A6N8_ANAPI</name>
<organism evidence="2 4">
    <name type="scientific">Anaerotignum propionicum DSM 1682</name>
    <dbReference type="NCBI Taxonomy" id="991789"/>
    <lineage>
        <taxon>Bacteria</taxon>
        <taxon>Bacillati</taxon>
        <taxon>Bacillota</taxon>
        <taxon>Clostridia</taxon>
        <taxon>Lachnospirales</taxon>
        <taxon>Anaerotignaceae</taxon>
        <taxon>Anaerotignum</taxon>
    </lineage>
</organism>
<reference evidence="2" key="3">
    <citation type="submission" date="2016-11" db="EMBL/GenBank/DDBJ databases">
        <authorList>
            <person name="Varghese N."/>
            <person name="Submissions S."/>
        </authorList>
    </citation>
    <scope>NUCLEOTIDE SEQUENCE</scope>
    <source>
        <strain evidence="2">DSM 1682</strain>
    </source>
</reference>
<evidence type="ECO:0000313" key="1">
    <source>
        <dbReference type="EMBL" id="AMJ39882.1"/>
    </source>
</evidence>
<reference evidence="4" key="4">
    <citation type="submission" date="2016-11" db="EMBL/GenBank/DDBJ databases">
        <authorList>
            <person name="Jaros S."/>
            <person name="Januszkiewicz K."/>
            <person name="Wedrychowicz H."/>
        </authorList>
    </citation>
    <scope>NUCLEOTIDE SEQUENCE [LARGE SCALE GENOMIC DNA]</scope>
    <source>
        <strain evidence="4">DSM 1682</strain>
    </source>
</reference>
<keyword evidence="3" id="KW-1185">Reference proteome</keyword>
<evidence type="ECO:0000313" key="4">
    <source>
        <dbReference type="Proteomes" id="UP000184204"/>
    </source>
</evidence>
<reference evidence="3" key="2">
    <citation type="submission" date="2016-01" db="EMBL/GenBank/DDBJ databases">
        <authorList>
            <person name="Poehlein A."/>
            <person name="Schlien K."/>
            <person name="Gottschalk G."/>
            <person name="Buckel W."/>
            <person name="Daniel R."/>
        </authorList>
    </citation>
    <scope>NUCLEOTIDE SEQUENCE [LARGE SCALE GENOMIC DNA]</scope>
    <source>
        <strain evidence="3">X2</strain>
    </source>
</reference>
<dbReference type="EMBL" id="CP014223">
    <property type="protein sequence ID" value="AMJ39882.1"/>
    <property type="molecule type" value="Genomic_DNA"/>
</dbReference>
<proteinExistence type="predicted"/>